<evidence type="ECO:0000313" key="2">
    <source>
        <dbReference type="EMBL" id="KKK76177.1"/>
    </source>
</evidence>
<keyword evidence="1" id="KW-0812">Transmembrane</keyword>
<protein>
    <submittedName>
        <fullName evidence="2">Uncharacterized protein</fullName>
    </submittedName>
</protein>
<sequence>TPSGLWPRFQGGLFLAALSTGKRWRVLAFAAPPAISTWLMVLTNGSSPMTEKMVELTVFLAVTILATRQLRTDPLIGWALLVYSIPTILASPILIVLANLEAWATWLDVFQFVHAGRILGIVLCGVWFWRSTRPAPLQLELWPA</sequence>
<name>A0A0F8Y423_9ZZZZ</name>
<keyword evidence="1" id="KW-0472">Membrane</keyword>
<feature type="transmembrane region" description="Helical" evidence="1">
    <location>
        <begin position="76"/>
        <end position="97"/>
    </location>
</feature>
<keyword evidence="1" id="KW-1133">Transmembrane helix</keyword>
<accession>A0A0F8Y423</accession>
<feature type="transmembrane region" description="Helical" evidence="1">
    <location>
        <begin position="109"/>
        <end position="129"/>
    </location>
</feature>
<proteinExistence type="predicted"/>
<feature type="non-terminal residue" evidence="2">
    <location>
        <position position="1"/>
    </location>
</feature>
<reference evidence="2" key="1">
    <citation type="journal article" date="2015" name="Nature">
        <title>Complex archaea that bridge the gap between prokaryotes and eukaryotes.</title>
        <authorList>
            <person name="Spang A."/>
            <person name="Saw J.H."/>
            <person name="Jorgensen S.L."/>
            <person name="Zaremba-Niedzwiedzka K."/>
            <person name="Martijn J."/>
            <person name="Lind A.E."/>
            <person name="van Eijk R."/>
            <person name="Schleper C."/>
            <person name="Guy L."/>
            <person name="Ettema T.J."/>
        </authorList>
    </citation>
    <scope>NUCLEOTIDE SEQUENCE</scope>
</reference>
<dbReference type="AlphaFoldDB" id="A0A0F8Y423"/>
<evidence type="ECO:0000256" key="1">
    <source>
        <dbReference type="SAM" id="Phobius"/>
    </source>
</evidence>
<comment type="caution">
    <text evidence="2">The sequence shown here is derived from an EMBL/GenBank/DDBJ whole genome shotgun (WGS) entry which is preliminary data.</text>
</comment>
<gene>
    <name evidence="2" type="ORF">LCGC14_2866250</name>
</gene>
<dbReference type="EMBL" id="LAZR01055523">
    <property type="protein sequence ID" value="KKK76177.1"/>
    <property type="molecule type" value="Genomic_DNA"/>
</dbReference>
<organism evidence="2">
    <name type="scientific">marine sediment metagenome</name>
    <dbReference type="NCBI Taxonomy" id="412755"/>
    <lineage>
        <taxon>unclassified sequences</taxon>
        <taxon>metagenomes</taxon>
        <taxon>ecological metagenomes</taxon>
    </lineage>
</organism>